<evidence type="ECO:0000313" key="5">
    <source>
        <dbReference type="Proteomes" id="UP001241537"/>
    </source>
</evidence>
<feature type="domain" description="Replication initiator A N-terminal" evidence="2">
    <location>
        <begin position="18"/>
        <end position="92"/>
    </location>
</feature>
<evidence type="ECO:0008006" key="6">
    <source>
        <dbReference type="Google" id="ProtNLM"/>
    </source>
</evidence>
<evidence type="ECO:0000256" key="1">
    <source>
        <dbReference type="SAM" id="MobiDB-lite"/>
    </source>
</evidence>
<name>A0AAE3VBN2_9FIRM</name>
<accession>A0AAE3VBN2</accession>
<dbReference type="InterPro" id="IPR046059">
    <property type="entry name" value="DUF6017"/>
</dbReference>
<reference evidence="4" key="1">
    <citation type="submission" date="2023-07" db="EMBL/GenBank/DDBJ databases">
        <title>Genomic Encyclopedia of Type Strains, Phase IV (KMG-IV): sequencing the most valuable type-strain genomes for metagenomic binning, comparative biology and taxonomic classification.</title>
        <authorList>
            <person name="Goeker M."/>
        </authorList>
    </citation>
    <scope>NUCLEOTIDE SEQUENCE</scope>
    <source>
        <strain evidence="4">DSM 19659</strain>
    </source>
</reference>
<gene>
    <name evidence="4" type="ORF">J2S20_002061</name>
</gene>
<feature type="region of interest" description="Disordered" evidence="1">
    <location>
        <begin position="129"/>
        <end position="161"/>
    </location>
</feature>
<feature type="compositionally biased region" description="Polar residues" evidence="1">
    <location>
        <begin position="146"/>
        <end position="161"/>
    </location>
</feature>
<evidence type="ECO:0000259" key="2">
    <source>
        <dbReference type="Pfam" id="PF06970"/>
    </source>
</evidence>
<dbReference type="InterPro" id="IPR010724">
    <property type="entry name" value="RepA_N"/>
</dbReference>
<keyword evidence="5" id="KW-1185">Reference proteome</keyword>
<feature type="compositionally biased region" description="Basic and acidic residues" evidence="1">
    <location>
        <begin position="129"/>
        <end position="145"/>
    </location>
</feature>
<comment type="caution">
    <text evidence="4">The sequence shown here is derived from an EMBL/GenBank/DDBJ whole genome shotgun (WGS) entry which is preliminary data.</text>
</comment>
<organism evidence="4 5">
    <name type="scientific">Moryella indoligenes</name>
    <dbReference type="NCBI Taxonomy" id="371674"/>
    <lineage>
        <taxon>Bacteria</taxon>
        <taxon>Bacillati</taxon>
        <taxon>Bacillota</taxon>
        <taxon>Clostridia</taxon>
        <taxon>Lachnospirales</taxon>
        <taxon>Lachnospiraceae</taxon>
        <taxon>Moryella</taxon>
    </lineage>
</organism>
<evidence type="ECO:0000259" key="3">
    <source>
        <dbReference type="Pfam" id="PF19481"/>
    </source>
</evidence>
<dbReference type="AlphaFoldDB" id="A0AAE3VBN2"/>
<sequence>MTDPMYDYFYGAEAEQFSFYRIPKVLFTEERFRNISAEAKVLYGLLLDRMSLSAKNGWLDKENRVYIIFTIEDIMTAMGCADQKAGKLLYELESKCRLIERKRQGLGKPNLIYVKNFITPSESRFLNRENHDSGKVKITDQEPLKSRSNNTENNNTDLSDTDSFLFTSFGEDHGRESKRSDAEQREQYRKLIMENISYDTLLIDLPYEQDILSEILELMVDTVCTTKPTIRISGDDKPSEVVKSQFLKLDSEHIRFVMEGLKENTTRIRNMRQYLLATLYNAPLTIGNYYRSLVSHDMSEGFI</sequence>
<dbReference type="EMBL" id="JAUSTO010000017">
    <property type="protein sequence ID" value="MDQ0153346.1"/>
    <property type="molecule type" value="Genomic_DNA"/>
</dbReference>
<protein>
    <recommendedName>
        <fullName evidence="6">Replication initiator A domain-containing protein</fullName>
    </recommendedName>
</protein>
<dbReference type="Proteomes" id="UP001241537">
    <property type="component" value="Unassembled WGS sequence"/>
</dbReference>
<dbReference type="Pfam" id="PF19481">
    <property type="entry name" value="DUF6017"/>
    <property type="match status" value="1"/>
</dbReference>
<proteinExistence type="predicted"/>
<dbReference type="Pfam" id="PF06970">
    <property type="entry name" value="RepA_N"/>
    <property type="match status" value="1"/>
</dbReference>
<evidence type="ECO:0000313" key="4">
    <source>
        <dbReference type="EMBL" id="MDQ0153346.1"/>
    </source>
</evidence>
<feature type="domain" description="DUF6017" evidence="3">
    <location>
        <begin position="182"/>
        <end position="301"/>
    </location>
</feature>